<evidence type="ECO:0000256" key="1">
    <source>
        <dbReference type="SAM" id="MobiDB-lite"/>
    </source>
</evidence>
<gene>
    <name evidence="2" type="ORF">B5S_0083</name>
</gene>
<accession>J9PQT4</accession>
<proteinExistence type="predicted"/>
<dbReference type="EMBL" id="JN797796">
    <property type="protein sequence ID" value="AEW47317.1"/>
    <property type="molecule type" value="Genomic_DNA"/>
</dbReference>
<dbReference type="Proteomes" id="UP000006291">
    <property type="component" value="Segment"/>
</dbReference>
<sequence>MTNVNTYNGWANRETWLVNLHFGESLSEFVRDNAENGNLDLSETENDIKYEIEKDCEEWLDSVLEEELDNLSTFLKDFLDLSLIEWDEIAGHIYSDEIEALKEEYDANEEDEEDEEEDEE</sequence>
<evidence type="ECO:0000313" key="2">
    <source>
        <dbReference type="EMBL" id="AEW47317.1"/>
    </source>
</evidence>
<evidence type="ECO:0000313" key="3">
    <source>
        <dbReference type="Proteomes" id="UP000006291"/>
    </source>
</evidence>
<name>J9PQT4_9CAUD</name>
<feature type="region of interest" description="Disordered" evidence="1">
    <location>
        <begin position="101"/>
        <end position="120"/>
    </location>
</feature>
<protein>
    <submittedName>
        <fullName evidence="2">Uncharacterized protein</fullName>
    </submittedName>
</protein>
<organism evidence="2 3">
    <name type="scientific">Bacillus phage B5S</name>
    <dbReference type="NCBI Taxonomy" id="1126949"/>
    <lineage>
        <taxon>Viruses</taxon>
        <taxon>Duplodnaviria</taxon>
        <taxon>Heunggongvirae</taxon>
        <taxon>Uroviricota</taxon>
        <taxon>Caudoviricetes</taxon>
        <taxon>Herelleviridae</taxon>
        <taxon>Bastillevirinae</taxon>
        <taxon>Bequatrovirus</taxon>
        <taxon>Bequatrovirus B4</taxon>
    </lineage>
</organism>
<reference evidence="2 3" key="1">
    <citation type="submission" date="2011-09" db="EMBL/GenBank/DDBJ databases">
        <title>Complete Genome Sequence of Bacillus cereus Bacteriophage B5S.</title>
        <authorList>
            <person name="Lee J.-H."/>
            <person name="Shin H."/>
            <person name="Son B."/>
            <person name="Ryu S."/>
        </authorList>
    </citation>
    <scope>NUCLEOTIDE SEQUENCE [LARGE SCALE GENOMIC DNA]</scope>
</reference>
<dbReference type="Pfam" id="PF23907">
    <property type="entry name" value="DUF7249"/>
    <property type="match status" value="1"/>
</dbReference>
<feature type="compositionally biased region" description="Acidic residues" evidence="1">
    <location>
        <begin position="106"/>
        <end position="120"/>
    </location>
</feature>
<dbReference type="InterPro" id="IPR055673">
    <property type="entry name" value="DUF7249"/>
</dbReference>